<evidence type="ECO:0000313" key="4">
    <source>
        <dbReference type="Proteomes" id="UP000075025"/>
    </source>
</evidence>
<dbReference type="AlphaFoldDB" id="A0A147F031"/>
<feature type="compositionally biased region" description="Low complexity" evidence="1">
    <location>
        <begin position="288"/>
        <end position="306"/>
    </location>
</feature>
<evidence type="ECO:0000256" key="1">
    <source>
        <dbReference type="SAM" id="MobiDB-lite"/>
    </source>
</evidence>
<dbReference type="PATRIC" id="fig|2033.6.peg.1400"/>
<accession>A0A147F031</accession>
<feature type="transmembrane region" description="Helical" evidence="2">
    <location>
        <begin position="53"/>
        <end position="72"/>
    </location>
</feature>
<feature type="transmembrane region" description="Helical" evidence="2">
    <location>
        <begin position="227"/>
        <end position="246"/>
    </location>
</feature>
<gene>
    <name evidence="3" type="ORF">NS220_03755</name>
</gene>
<comment type="caution">
    <text evidence="3">The sequence shown here is derived from an EMBL/GenBank/DDBJ whole genome shotgun (WGS) entry which is preliminary data.</text>
</comment>
<name>A0A147F031_MICTE</name>
<dbReference type="EMBL" id="LDRT01000019">
    <property type="protein sequence ID" value="KTR96068.1"/>
    <property type="molecule type" value="Genomic_DNA"/>
</dbReference>
<proteinExistence type="predicted"/>
<feature type="transmembrane region" description="Helical" evidence="2">
    <location>
        <begin position="391"/>
        <end position="409"/>
    </location>
</feature>
<feature type="region of interest" description="Disordered" evidence="1">
    <location>
        <begin position="287"/>
        <end position="325"/>
    </location>
</feature>
<keyword evidence="2" id="KW-0472">Membrane</keyword>
<feature type="transmembrane region" description="Helical" evidence="2">
    <location>
        <begin position="79"/>
        <end position="98"/>
    </location>
</feature>
<feature type="transmembrane region" description="Helical" evidence="2">
    <location>
        <begin position="104"/>
        <end position="126"/>
    </location>
</feature>
<feature type="transmembrane region" description="Helical" evidence="2">
    <location>
        <begin position="258"/>
        <end position="278"/>
    </location>
</feature>
<feature type="transmembrane region" description="Helical" evidence="2">
    <location>
        <begin position="21"/>
        <end position="41"/>
    </location>
</feature>
<evidence type="ECO:0000256" key="2">
    <source>
        <dbReference type="SAM" id="Phobius"/>
    </source>
</evidence>
<feature type="transmembrane region" description="Helical" evidence="2">
    <location>
        <begin position="203"/>
        <end position="221"/>
    </location>
</feature>
<feature type="transmembrane region" description="Helical" evidence="2">
    <location>
        <begin position="174"/>
        <end position="196"/>
    </location>
</feature>
<reference evidence="3 4" key="1">
    <citation type="journal article" date="2016" name="Front. Microbiol.">
        <title>Genomic Resource of Rice Seed Associated Bacteria.</title>
        <authorList>
            <person name="Midha S."/>
            <person name="Bansal K."/>
            <person name="Sharma S."/>
            <person name="Kumar N."/>
            <person name="Patil P.P."/>
            <person name="Chaudhry V."/>
            <person name="Patil P.B."/>
        </authorList>
    </citation>
    <scope>NUCLEOTIDE SEQUENCE [LARGE SCALE GENOMIC DNA]</scope>
    <source>
        <strain evidence="3 4">NS220</strain>
    </source>
</reference>
<protein>
    <submittedName>
        <fullName evidence="3">Membrane protein</fullName>
    </submittedName>
</protein>
<keyword evidence="2" id="KW-0812">Transmembrane</keyword>
<organism evidence="3 4">
    <name type="scientific">Microbacterium testaceum</name>
    <name type="common">Aureobacterium testaceum</name>
    <name type="synonym">Brevibacterium testaceum</name>
    <dbReference type="NCBI Taxonomy" id="2033"/>
    <lineage>
        <taxon>Bacteria</taxon>
        <taxon>Bacillati</taxon>
        <taxon>Actinomycetota</taxon>
        <taxon>Actinomycetes</taxon>
        <taxon>Micrococcales</taxon>
        <taxon>Microbacteriaceae</taxon>
        <taxon>Microbacterium</taxon>
    </lineage>
</organism>
<dbReference type="Proteomes" id="UP000075025">
    <property type="component" value="Unassembled WGS sequence"/>
</dbReference>
<dbReference type="OrthoDB" id="4484560at2"/>
<evidence type="ECO:0000313" key="3">
    <source>
        <dbReference type="EMBL" id="KTR96068.1"/>
    </source>
</evidence>
<keyword evidence="2" id="KW-1133">Transmembrane helix</keyword>
<feature type="transmembrane region" description="Helical" evidence="2">
    <location>
        <begin position="421"/>
        <end position="447"/>
    </location>
</feature>
<sequence length="460" mass="49415">MSLFSASTAYARPSLTARTRLITLALIAAVVVSSFLGRYDAEIIGFRVRVEQVVPLLLAGWMLVHPVLRGAFLRALRHPVPLVYAAFVAWNVVTTLLFSPSLTWSASILIWLVIDLLLLVSMMAVAEGAEFAARLGRISVAPWALVGFAAYAVANLTRGQIALGTDFDYLYEVYVARVTAIEANIYASILIFWTLLTITRRGIGRWEVAAVAVAVPLGLVASQTRTAVFSLILGLGVFALFTVFSLRSSWRERFARVLPAGVLVATLVVTYGVIAAMGGTAPADRTLPATASPSASVASTATGGTPTPAPTREPDPTNPEQQNKIGDVDFVGGTIAFRLEVAGLAAQEMKGINLWLGNGTNTFGLRHEQPGTPGISGHIIMLPVQVLYDGGILGLGLLILLFVAVFVFVPRERKPVAAGLLASYLLSATLTSMFWFAITWILIAVLLRPLTEDERDLRVR</sequence>
<feature type="transmembrane region" description="Helical" evidence="2">
    <location>
        <begin position="138"/>
        <end position="154"/>
    </location>
</feature>
<dbReference type="RefSeq" id="WP_058622761.1">
    <property type="nucleotide sequence ID" value="NZ_LDRT01000019.1"/>
</dbReference>